<protein>
    <submittedName>
        <fullName evidence="2">Uncharacterized protein</fullName>
    </submittedName>
</protein>
<keyword evidence="1" id="KW-0812">Transmembrane</keyword>
<keyword evidence="1" id="KW-1133">Transmembrane helix</keyword>
<organism evidence="2 3">
    <name type="scientific">Chloropicon primus</name>
    <dbReference type="NCBI Taxonomy" id="1764295"/>
    <lineage>
        <taxon>Eukaryota</taxon>
        <taxon>Viridiplantae</taxon>
        <taxon>Chlorophyta</taxon>
        <taxon>Chloropicophyceae</taxon>
        <taxon>Chloropicales</taxon>
        <taxon>Chloropicaceae</taxon>
        <taxon>Chloropicon</taxon>
    </lineage>
</organism>
<evidence type="ECO:0000313" key="2">
    <source>
        <dbReference type="EMBL" id="QDZ22175.1"/>
    </source>
</evidence>
<sequence>MMMIDDWELPGAAVTGGTGDVEKVLQNRTNPFGRSMKDEEVVTYAQVGVFACICAAVAWKMSPRMVNKFSLGRLQKSVQNAVTENAKIVLLIR</sequence>
<keyword evidence="3" id="KW-1185">Reference proteome</keyword>
<proteinExistence type="predicted"/>
<accession>A0A5B8MRB4</accession>
<reference evidence="2 3" key="1">
    <citation type="submission" date="2018-07" db="EMBL/GenBank/DDBJ databases">
        <title>The complete nuclear genome of the prasinophyte Chloropicon primus (CCMP1205).</title>
        <authorList>
            <person name="Pombert J.-F."/>
            <person name="Otis C."/>
            <person name="Turmel M."/>
            <person name="Lemieux C."/>
        </authorList>
    </citation>
    <scope>NUCLEOTIDE SEQUENCE [LARGE SCALE GENOMIC DNA]</scope>
    <source>
        <strain evidence="2 3">CCMP1205</strain>
    </source>
</reference>
<dbReference type="EMBL" id="CP031040">
    <property type="protein sequence ID" value="QDZ22175.1"/>
    <property type="molecule type" value="Genomic_DNA"/>
</dbReference>
<gene>
    <name evidence="2" type="ORF">A3770_07p46930</name>
</gene>
<evidence type="ECO:0000313" key="3">
    <source>
        <dbReference type="Proteomes" id="UP000316726"/>
    </source>
</evidence>
<dbReference type="AlphaFoldDB" id="A0A5B8MRB4"/>
<name>A0A5B8MRB4_9CHLO</name>
<dbReference type="Proteomes" id="UP000316726">
    <property type="component" value="Chromosome 7"/>
</dbReference>
<feature type="transmembrane region" description="Helical" evidence="1">
    <location>
        <begin position="41"/>
        <end position="59"/>
    </location>
</feature>
<evidence type="ECO:0000256" key="1">
    <source>
        <dbReference type="SAM" id="Phobius"/>
    </source>
</evidence>
<keyword evidence="1" id="KW-0472">Membrane</keyword>